<dbReference type="GO" id="GO:0015109">
    <property type="term" value="F:chromate transmembrane transporter activity"/>
    <property type="evidence" value="ECO:0007669"/>
    <property type="project" value="InterPro"/>
</dbReference>
<dbReference type="GO" id="GO:0005886">
    <property type="term" value="C:plasma membrane"/>
    <property type="evidence" value="ECO:0007669"/>
    <property type="project" value="UniProtKB-SubCell"/>
</dbReference>
<protein>
    <submittedName>
        <fullName evidence="8">Chromate transporter</fullName>
    </submittedName>
</protein>
<evidence type="ECO:0000256" key="2">
    <source>
        <dbReference type="ARBA" id="ARBA00005262"/>
    </source>
</evidence>
<evidence type="ECO:0000256" key="4">
    <source>
        <dbReference type="ARBA" id="ARBA00022692"/>
    </source>
</evidence>
<keyword evidence="6 7" id="KW-0472">Membrane</keyword>
<comment type="caution">
    <text evidence="8">The sequence shown here is derived from an EMBL/GenBank/DDBJ whole genome shotgun (WGS) entry which is preliminary data.</text>
</comment>
<evidence type="ECO:0000256" key="5">
    <source>
        <dbReference type="ARBA" id="ARBA00022989"/>
    </source>
</evidence>
<dbReference type="PANTHER" id="PTHR43663:SF1">
    <property type="entry name" value="CHROMATE TRANSPORTER"/>
    <property type="match status" value="1"/>
</dbReference>
<evidence type="ECO:0000256" key="1">
    <source>
        <dbReference type="ARBA" id="ARBA00004651"/>
    </source>
</evidence>
<evidence type="ECO:0000256" key="3">
    <source>
        <dbReference type="ARBA" id="ARBA00022475"/>
    </source>
</evidence>
<keyword evidence="3" id="KW-1003">Cell membrane</keyword>
<keyword evidence="4 7" id="KW-0812">Transmembrane</keyword>
<evidence type="ECO:0000313" key="8">
    <source>
        <dbReference type="EMBL" id="MCU7380664.1"/>
    </source>
</evidence>
<evidence type="ECO:0000256" key="7">
    <source>
        <dbReference type="SAM" id="Phobius"/>
    </source>
</evidence>
<dbReference type="Proteomes" id="UP001065549">
    <property type="component" value="Unassembled WGS sequence"/>
</dbReference>
<accession>A0A9J6QYW5</accession>
<dbReference type="Pfam" id="PF02417">
    <property type="entry name" value="Chromate_transp"/>
    <property type="match status" value="1"/>
</dbReference>
<dbReference type="InterPro" id="IPR003370">
    <property type="entry name" value="Chromate_transpt"/>
</dbReference>
<comment type="similarity">
    <text evidence="2">Belongs to the chromate ion transporter (CHR) (TC 2.A.51) family.</text>
</comment>
<feature type="transmembrane region" description="Helical" evidence="7">
    <location>
        <begin position="87"/>
        <end position="107"/>
    </location>
</feature>
<dbReference type="EMBL" id="JAOSHN010000012">
    <property type="protein sequence ID" value="MCU7380664.1"/>
    <property type="molecule type" value="Genomic_DNA"/>
</dbReference>
<dbReference type="AlphaFoldDB" id="A0A9J6QYW5"/>
<keyword evidence="5 7" id="KW-1133">Transmembrane helix</keyword>
<name>A0A9J6QYW5_9FIRM</name>
<feature type="transmembrane region" description="Helical" evidence="7">
    <location>
        <begin position="149"/>
        <end position="182"/>
    </location>
</feature>
<reference evidence="8" key="1">
    <citation type="submission" date="2022-09" db="EMBL/GenBank/DDBJ databases">
        <title>Culturomic study of gut microbiota in children with autism spectrum disorder.</title>
        <authorList>
            <person name="Efimov B.A."/>
            <person name="Chaplin A.V."/>
            <person name="Sokolova S.R."/>
            <person name="Pikina A.P."/>
            <person name="Korzhanova M."/>
            <person name="Belova V."/>
            <person name="Korostin D."/>
        </authorList>
    </citation>
    <scope>NUCLEOTIDE SEQUENCE</scope>
    <source>
        <strain evidence="8">ASD5510</strain>
    </source>
</reference>
<proteinExistence type="inferred from homology"/>
<gene>
    <name evidence="8" type="ORF">OBO34_20330</name>
</gene>
<keyword evidence="9" id="KW-1185">Reference proteome</keyword>
<feature type="transmembrane region" description="Helical" evidence="7">
    <location>
        <begin position="15"/>
        <end position="37"/>
    </location>
</feature>
<evidence type="ECO:0000313" key="9">
    <source>
        <dbReference type="Proteomes" id="UP001065549"/>
    </source>
</evidence>
<dbReference type="RefSeq" id="WP_148397520.1">
    <property type="nucleotide sequence ID" value="NZ_JAOSHN010000012.1"/>
</dbReference>
<evidence type="ECO:0000256" key="6">
    <source>
        <dbReference type="ARBA" id="ARBA00023136"/>
    </source>
</evidence>
<dbReference type="PANTHER" id="PTHR43663">
    <property type="entry name" value="CHROMATE TRANSPORT PROTEIN-RELATED"/>
    <property type="match status" value="1"/>
</dbReference>
<dbReference type="InterPro" id="IPR052518">
    <property type="entry name" value="CHR_Transporter"/>
</dbReference>
<comment type="subcellular location">
    <subcellularLocation>
        <location evidence="1">Cell membrane</location>
        <topology evidence="1">Multi-pass membrane protein</topology>
    </subcellularLocation>
</comment>
<feature type="transmembrane region" description="Helical" evidence="7">
    <location>
        <begin position="57"/>
        <end position="75"/>
    </location>
</feature>
<organism evidence="8 9">
    <name type="scientific">Hominibacterium faecale</name>
    <dbReference type="NCBI Taxonomy" id="2839743"/>
    <lineage>
        <taxon>Bacteria</taxon>
        <taxon>Bacillati</taxon>
        <taxon>Bacillota</taxon>
        <taxon>Clostridia</taxon>
        <taxon>Peptostreptococcales</taxon>
        <taxon>Anaerovoracaceae</taxon>
        <taxon>Hominibacterium</taxon>
    </lineage>
</organism>
<sequence length="191" mass="20428">MTKSKKTAIKEHASLFWEFFKIGLFTIGGGMAMLPLIQKVAVEDKKWMDAEDMIDCLAVSQAMPGVIAINSATYIGRRRNGITGSLAATLGVIMPSFLIIIAVVTLLGTVGQNKYVDGAFTGIKAAVCGLVIVSACKLGKQVLKDPFTWIAAIAAFAAIAIFRITALWAIIAGAAAGILYLIIREHRRAEK</sequence>